<keyword evidence="2" id="KW-1185">Reference proteome</keyword>
<sequence>MPGAQSLKELSPSIDELADEFAVYENGDTAVPSWIWN</sequence>
<organism evidence="1 2">
    <name type="scientific">Collybiopsis confluens</name>
    <dbReference type="NCBI Taxonomy" id="2823264"/>
    <lineage>
        <taxon>Eukaryota</taxon>
        <taxon>Fungi</taxon>
        <taxon>Dikarya</taxon>
        <taxon>Basidiomycota</taxon>
        <taxon>Agaricomycotina</taxon>
        <taxon>Agaricomycetes</taxon>
        <taxon>Agaricomycetidae</taxon>
        <taxon>Agaricales</taxon>
        <taxon>Marasmiineae</taxon>
        <taxon>Omphalotaceae</taxon>
        <taxon>Collybiopsis</taxon>
    </lineage>
</organism>
<dbReference type="AlphaFoldDB" id="A0A8H5HUZ8"/>
<proteinExistence type="predicted"/>
<gene>
    <name evidence="1" type="ORF">D9757_003774</name>
</gene>
<name>A0A8H5HUZ8_9AGAR</name>
<evidence type="ECO:0000313" key="1">
    <source>
        <dbReference type="EMBL" id="KAF5390057.1"/>
    </source>
</evidence>
<evidence type="ECO:0000313" key="2">
    <source>
        <dbReference type="Proteomes" id="UP000518752"/>
    </source>
</evidence>
<dbReference type="EMBL" id="JAACJN010000017">
    <property type="protein sequence ID" value="KAF5390057.1"/>
    <property type="molecule type" value="Genomic_DNA"/>
</dbReference>
<comment type="caution">
    <text evidence="1">The sequence shown here is derived from an EMBL/GenBank/DDBJ whole genome shotgun (WGS) entry which is preliminary data.</text>
</comment>
<reference evidence="1 2" key="1">
    <citation type="journal article" date="2020" name="ISME J.">
        <title>Uncovering the hidden diversity of litter-decomposition mechanisms in mushroom-forming fungi.</title>
        <authorList>
            <person name="Floudas D."/>
            <person name="Bentzer J."/>
            <person name="Ahren D."/>
            <person name="Johansson T."/>
            <person name="Persson P."/>
            <person name="Tunlid A."/>
        </authorList>
    </citation>
    <scope>NUCLEOTIDE SEQUENCE [LARGE SCALE GENOMIC DNA]</scope>
    <source>
        <strain evidence="1 2">CBS 406.79</strain>
    </source>
</reference>
<protein>
    <submittedName>
        <fullName evidence="1">Uncharacterized protein</fullName>
    </submittedName>
</protein>
<accession>A0A8H5HUZ8</accession>
<dbReference type="Proteomes" id="UP000518752">
    <property type="component" value="Unassembled WGS sequence"/>
</dbReference>